<dbReference type="EMBL" id="JARKIF010000005">
    <property type="protein sequence ID" value="KAJ7638928.1"/>
    <property type="molecule type" value="Genomic_DNA"/>
</dbReference>
<evidence type="ECO:0000313" key="3">
    <source>
        <dbReference type="Proteomes" id="UP001221142"/>
    </source>
</evidence>
<evidence type="ECO:0000313" key="2">
    <source>
        <dbReference type="EMBL" id="KAJ7638928.1"/>
    </source>
</evidence>
<name>A0AAD7FTY2_9AGAR</name>
<dbReference type="AlphaFoldDB" id="A0AAD7FTY2"/>
<keyword evidence="3" id="KW-1185">Reference proteome</keyword>
<reference evidence="2" key="1">
    <citation type="submission" date="2023-03" db="EMBL/GenBank/DDBJ databases">
        <title>Massive genome expansion in bonnet fungi (Mycena s.s.) driven by repeated elements and novel gene families across ecological guilds.</title>
        <authorList>
            <consortium name="Lawrence Berkeley National Laboratory"/>
            <person name="Harder C.B."/>
            <person name="Miyauchi S."/>
            <person name="Viragh M."/>
            <person name="Kuo A."/>
            <person name="Thoen E."/>
            <person name="Andreopoulos B."/>
            <person name="Lu D."/>
            <person name="Skrede I."/>
            <person name="Drula E."/>
            <person name="Henrissat B."/>
            <person name="Morin E."/>
            <person name="Kohler A."/>
            <person name="Barry K."/>
            <person name="LaButti K."/>
            <person name="Morin E."/>
            <person name="Salamov A."/>
            <person name="Lipzen A."/>
            <person name="Mereny Z."/>
            <person name="Hegedus B."/>
            <person name="Baldrian P."/>
            <person name="Stursova M."/>
            <person name="Weitz H."/>
            <person name="Taylor A."/>
            <person name="Grigoriev I.V."/>
            <person name="Nagy L.G."/>
            <person name="Martin F."/>
            <person name="Kauserud H."/>
        </authorList>
    </citation>
    <scope>NUCLEOTIDE SEQUENCE</scope>
    <source>
        <strain evidence="2">9284</strain>
    </source>
</reference>
<gene>
    <name evidence="2" type="ORF">FB45DRAFT_863783</name>
</gene>
<feature type="region of interest" description="Disordered" evidence="1">
    <location>
        <begin position="1"/>
        <end position="30"/>
    </location>
</feature>
<organism evidence="2 3">
    <name type="scientific">Roridomyces roridus</name>
    <dbReference type="NCBI Taxonomy" id="1738132"/>
    <lineage>
        <taxon>Eukaryota</taxon>
        <taxon>Fungi</taxon>
        <taxon>Dikarya</taxon>
        <taxon>Basidiomycota</taxon>
        <taxon>Agaricomycotina</taxon>
        <taxon>Agaricomycetes</taxon>
        <taxon>Agaricomycetidae</taxon>
        <taxon>Agaricales</taxon>
        <taxon>Marasmiineae</taxon>
        <taxon>Mycenaceae</taxon>
        <taxon>Roridomyces</taxon>
    </lineage>
</organism>
<comment type="caution">
    <text evidence="2">The sequence shown here is derived from an EMBL/GenBank/DDBJ whole genome shotgun (WGS) entry which is preliminary data.</text>
</comment>
<proteinExistence type="predicted"/>
<evidence type="ECO:0000256" key="1">
    <source>
        <dbReference type="SAM" id="MobiDB-lite"/>
    </source>
</evidence>
<dbReference type="Proteomes" id="UP001221142">
    <property type="component" value="Unassembled WGS sequence"/>
</dbReference>
<accession>A0AAD7FTY2</accession>
<sequence length="110" mass="11999">MAVENNEVDGTRTVLMGRFGNRRNNGNSLHDETLNWEPPGFQVIQSAQQPPGSQVGTAWYPVRVPSGIQLKRSAATGMATILPSCAHMGELNPKPPAVIQEEWMADTLTK</sequence>
<feature type="compositionally biased region" description="Low complexity" evidence="1">
    <location>
        <begin position="17"/>
        <end position="27"/>
    </location>
</feature>
<protein>
    <submittedName>
        <fullName evidence="2">Uncharacterized protein</fullName>
    </submittedName>
</protein>